<evidence type="ECO:0000256" key="14">
    <source>
        <dbReference type="ARBA" id="ARBA00022989"/>
    </source>
</evidence>
<protein>
    <recommendedName>
        <fullName evidence="2">non-specific serine/threonine protein kinase</fullName>
        <ecNumber evidence="2">2.7.11.1</ecNumber>
    </recommendedName>
</protein>
<dbReference type="PANTHER" id="PTHR47974:SF9">
    <property type="entry name" value="RECEPTOR-LIKE SERINE_THREONINE-PROTEIN KINASE"/>
    <property type="match status" value="1"/>
</dbReference>
<comment type="subcellular location">
    <subcellularLocation>
        <location evidence="1">Cell membrane</location>
        <topology evidence="1">Single-pass type I membrane protein</topology>
    </subcellularLocation>
</comment>
<evidence type="ECO:0000256" key="6">
    <source>
        <dbReference type="ARBA" id="ARBA00022679"/>
    </source>
</evidence>
<comment type="catalytic activity">
    <reaction evidence="19">
        <text>L-threonyl-[protein] + ATP = O-phospho-L-threonyl-[protein] + ADP + H(+)</text>
        <dbReference type="Rhea" id="RHEA:46608"/>
        <dbReference type="Rhea" id="RHEA-COMP:11060"/>
        <dbReference type="Rhea" id="RHEA-COMP:11605"/>
        <dbReference type="ChEBI" id="CHEBI:15378"/>
        <dbReference type="ChEBI" id="CHEBI:30013"/>
        <dbReference type="ChEBI" id="CHEBI:30616"/>
        <dbReference type="ChEBI" id="CHEBI:61977"/>
        <dbReference type="ChEBI" id="CHEBI:456216"/>
        <dbReference type="EC" id="2.7.11.1"/>
    </reaction>
</comment>
<evidence type="ECO:0000256" key="2">
    <source>
        <dbReference type="ARBA" id="ARBA00012513"/>
    </source>
</evidence>
<dbReference type="Pfam" id="PF00069">
    <property type="entry name" value="Pkinase"/>
    <property type="match status" value="1"/>
</dbReference>
<evidence type="ECO:0000256" key="5">
    <source>
        <dbReference type="ARBA" id="ARBA00022536"/>
    </source>
</evidence>
<keyword evidence="3" id="KW-1003">Cell membrane</keyword>
<keyword evidence="4" id="KW-0723">Serine/threonine-protein kinase</keyword>
<evidence type="ECO:0000259" key="24">
    <source>
        <dbReference type="PROSITE" id="PS50011"/>
    </source>
</evidence>
<dbReference type="GO" id="GO:0005524">
    <property type="term" value="F:ATP binding"/>
    <property type="evidence" value="ECO:0007669"/>
    <property type="project" value="UniProtKB-UniRule"/>
</dbReference>
<evidence type="ECO:0000256" key="3">
    <source>
        <dbReference type="ARBA" id="ARBA00022475"/>
    </source>
</evidence>
<evidence type="ECO:0000256" key="17">
    <source>
        <dbReference type="ARBA" id="ARBA00023170"/>
    </source>
</evidence>
<dbReference type="SMART" id="SM00220">
    <property type="entry name" value="S_TKc"/>
    <property type="match status" value="1"/>
</dbReference>
<dbReference type="SUPFAM" id="SSF51110">
    <property type="entry name" value="alpha-D-mannose-specific plant lectins"/>
    <property type="match status" value="2"/>
</dbReference>
<evidence type="ECO:0000313" key="26">
    <source>
        <dbReference type="EMBL" id="THF94570.1"/>
    </source>
</evidence>
<evidence type="ECO:0000256" key="7">
    <source>
        <dbReference type="ARBA" id="ARBA00022692"/>
    </source>
</evidence>
<feature type="domain" description="Bulb-type lectin" evidence="25">
    <location>
        <begin position="138"/>
        <end position="256"/>
    </location>
</feature>
<keyword evidence="18" id="KW-0325">Glycoprotein</keyword>
<dbReference type="GO" id="GO:0030246">
    <property type="term" value="F:carbohydrate binding"/>
    <property type="evidence" value="ECO:0007669"/>
    <property type="project" value="UniProtKB-KW"/>
</dbReference>
<evidence type="ECO:0000256" key="19">
    <source>
        <dbReference type="ARBA" id="ARBA00047899"/>
    </source>
</evidence>
<dbReference type="EC" id="2.7.11.1" evidence="2"/>
<comment type="caution">
    <text evidence="26">The sequence shown here is derived from an EMBL/GenBank/DDBJ whole genome shotgun (WGS) entry which is preliminary data.</text>
</comment>
<dbReference type="PROSITE" id="PS00108">
    <property type="entry name" value="PROTEIN_KINASE_ST"/>
    <property type="match status" value="1"/>
</dbReference>
<reference evidence="26 27" key="1">
    <citation type="journal article" date="2018" name="Proc. Natl. Acad. Sci. U.S.A.">
        <title>Draft genome sequence of Camellia sinensis var. sinensis provides insights into the evolution of the tea genome and tea quality.</title>
        <authorList>
            <person name="Wei C."/>
            <person name="Yang H."/>
            <person name="Wang S."/>
            <person name="Zhao J."/>
            <person name="Liu C."/>
            <person name="Gao L."/>
            <person name="Xia E."/>
            <person name="Lu Y."/>
            <person name="Tai Y."/>
            <person name="She G."/>
            <person name="Sun J."/>
            <person name="Cao H."/>
            <person name="Tong W."/>
            <person name="Gao Q."/>
            <person name="Li Y."/>
            <person name="Deng W."/>
            <person name="Jiang X."/>
            <person name="Wang W."/>
            <person name="Chen Q."/>
            <person name="Zhang S."/>
            <person name="Li H."/>
            <person name="Wu J."/>
            <person name="Wang P."/>
            <person name="Li P."/>
            <person name="Shi C."/>
            <person name="Zheng F."/>
            <person name="Jian J."/>
            <person name="Huang B."/>
            <person name="Shan D."/>
            <person name="Shi M."/>
            <person name="Fang C."/>
            <person name="Yue Y."/>
            <person name="Li F."/>
            <person name="Li D."/>
            <person name="Wei S."/>
            <person name="Han B."/>
            <person name="Jiang C."/>
            <person name="Yin Y."/>
            <person name="Xia T."/>
            <person name="Zhang Z."/>
            <person name="Bennetzen J.L."/>
            <person name="Zhao S."/>
            <person name="Wan X."/>
        </authorList>
    </citation>
    <scope>NUCLEOTIDE SEQUENCE [LARGE SCALE GENOMIC DNA]</scope>
    <source>
        <strain evidence="27">cv. Shuchazao</strain>
        <tissue evidence="26">Leaf</tissue>
    </source>
</reference>
<evidence type="ECO:0000256" key="16">
    <source>
        <dbReference type="ARBA" id="ARBA00023157"/>
    </source>
</evidence>
<dbReference type="Gene3D" id="1.10.510.10">
    <property type="entry name" value="Transferase(Phosphotransferase) domain 1"/>
    <property type="match status" value="1"/>
</dbReference>
<dbReference type="Pfam" id="PF01453">
    <property type="entry name" value="B_lectin"/>
    <property type="match status" value="1"/>
</dbReference>
<dbReference type="InterPro" id="IPR011009">
    <property type="entry name" value="Kinase-like_dom_sf"/>
</dbReference>
<dbReference type="EMBL" id="SDRB02013604">
    <property type="protein sequence ID" value="THF94570.1"/>
    <property type="molecule type" value="Genomic_DNA"/>
</dbReference>
<dbReference type="InterPro" id="IPR017441">
    <property type="entry name" value="Protein_kinase_ATP_BS"/>
</dbReference>
<gene>
    <name evidence="26" type="ORF">TEA_009451</name>
</gene>
<dbReference type="PROSITE" id="PS00107">
    <property type="entry name" value="PROTEIN_KINASE_ATP"/>
    <property type="match status" value="1"/>
</dbReference>
<dbReference type="PANTHER" id="PTHR47974">
    <property type="entry name" value="OS07G0415500 PROTEIN"/>
    <property type="match status" value="1"/>
</dbReference>
<dbReference type="InterPro" id="IPR000719">
    <property type="entry name" value="Prot_kinase_dom"/>
</dbReference>
<evidence type="ECO:0000256" key="13">
    <source>
        <dbReference type="ARBA" id="ARBA00022840"/>
    </source>
</evidence>
<evidence type="ECO:0000256" key="8">
    <source>
        <dbReference type="ARBA" id="ARBA00022729"/>
    </source>
</evidence>
<evidence type="ECO:0000256" key="22">
    <source>
        <dbReference type="SAM" id="Phobius"/>
    </source>
</evidence>
<evidence type="ECO:0000256" key="10">
    <source>
        <dbReference type="ARBA" id="ARBA00022737"/>
    </source>
</evidence>
<evidence type="ECO:0000256" key="15">
    <source>
        <dbReference type="ARBA" id="ARBA00023136"/>
    </source>
</evidence>
<dbReference type="FunFam" id="2.90.10.10:FF:000016">
    <property type="entry name" value="G-type lectin S-receptor-like serine/threonine-protein kinase"/>
    <property type="match status" value="1"/>
</dbReference>
<feature type="signal peptide" evidence="23">
    <location>
        <begin position="1"/>
        <end position="19"/>
    </location>
</feature>
<evidence type="ECO:0000313" key="27">
    <source>
        <dbReference type="Proteomes" id="UP000306102"/>
    </source>
</evidence>
<keyword evidence="9" id="KW-0430">Lectin</keyword>
<keyword evidence="17" id="KW-0675">Receptor</keyword>
<keyword evidence="5" id="KW-0245">EGF-like domain</keyword>
<dbReference type="FunFam" id="1.10.510.10:FF:000384">
    <property type="entry name" value="G-type lectin S-receptor-like serine/threonine-protein kinase"/>
    <property type="match status" value="1"/>
</dbReference>
<dbReference type="InterPro" id="IPR001480">
    <property type="entry name" value="Bulb-type_lectin_dom"/>
</dbReference>
<dbReference type="GO" id="GO:0004674">
    <property type="term" value="F:protein serine/threonine kinase activity"/>
    <property type="evidence" value="ECO:0007669"/>
    <property type="project" value="UniProtKB-KW"/>
</dbReference>
<dbReference type="CDD" id="cd00028">
    <property type="entry name" value="B_lectin"/>
    <property type="match status" value="1"/>
</dbReference>
<evidence type="ECO:0000256" key="23">
    <source>
        <dbReference type="SAM" id="SignalP"/>
    </source>
</evidence>
<dbReference type="PROSITE" id="PS50927">
    <property type="entry name" value="BULB_LECTIN"/>
    <property type="match status" value="2"/>
</dbReference>
<keyword evidence="8 23" id="KW-0732">Signal</keyword>
<dbReference type="FunFam" id="2.90.10.10:FF:000025">
    <property type="entry name" value="G-type lectin S-receptor-like serine/threonine-protein kinase"/>
    <property type="match status" value="1"/>
</dbReference>
<dbReference type="SUPFAM" id="SSF56112">
    <property type="entry name" value="Protein kinase-like (PK-like)"/>
    <property type="match status" value="1"/>
</dbReference>
<evidence type="ECO:0000256" key="18">
    <source>
        <dbReference type="ARBA" id="ARBA00023180"/>
    </source>
</evidence>
<keyword evidence="13 21" id="KW-0067">ATP-binding</keyword>
<feature type="domain" description="Bulb-type lectin" evidence="25">
    <location>
        <begin position="19"/>
        <end position="136"/>
    </location>
</feature>
<dbReference type="FunFam" id="3.30.200.20:FF:000059">
    <property type="entry name" value="S-receptor-like serine/threonine-protein kinase"/>
    <property type="match status" value="1"/>
</dbReference>
<name>A0A4S4CXG7_CAMSN</name>
<dbReference type="Gene3D" id="3.30.200.20">
    <property type="entry name" value="Phosphorylase Kinase, domain 1"/>
    <property type="match status" value="2"/>
</dbReference>
<evidence type="ECO:0000256" key="9">
    <source>
        <dbReference type="ARBA" id="ARBA00022734"/>
    </source>
</evidence>
<dbReference type="InterPro" id="IPR008271">
    <property type="entry name" value="Ser/Thr_kinase_AS"/>
</dbReference>
<dbReference type="SMART" id="SM00108">
    <property type="entry name" value="B_lectin"/>
    <property type="match status" value="1"/>
</dbReference>
<evidence type="ECO:0000256" key="12">
    <source>
        <dbReference type="ARBA" id="ARBA00022777"/>
    </source>
</evidence>
<keyword evidence="12" id="KW-0418">Kinase</keyword>
<evidence type="ECO:0000256" key="11">
    <source>
        <dbReference type="ARBA" id="ARBA00022741"/>
    </source>
</evidence>
<keyword evidence="15 22" id="KW-0472">Membrane</keyword>
<evidence type="ECO:0000256" key="1">
    <source>
        <dbReference type="ARBA" id="ARBA00004251"/>
    </source>
</evidence>
<dbReference type="InterPro" id="IPR036426">
    <property type="entry name" value="Bulb-type_lectin_dom_sf"/>
</dbReference>
<feature type="domain" description="Protein kinase" evidence="24">
    <location>
        <begin position="481"/>
        <end position="758"/>
    </location>
</feature>
<keyword evidence="6" id="KW-0808">Transferase</keyword>
<dbReference type="Gene3D" id="2.90.10.10">
    <property type="entry name" value="Bulb-type lectin domain"/>
    <property type="match status" value="2"/>
</dbReference>
<evidence type="ECO:0000256" key="4">
    <source>
        <dbReference type="ARBA" id="ARBA00022527"/>
    </source>
</evidence>
<comment type="catalytic activity">
    <reaction evidence="20">
        <text>L-seryl-[protein] + ATP = O-phospho-L-seryl-[protein] + ADP + H(+)</text>
        <dbReference type="Rhea" id="RHEA:17989"/>
        <dbReference type="Rhea" id="RHEA-COMP:9863"/>
        <dbReference type="Rhea" id="RHEA-COMP:11604"/>
        <dbReference type="ChEBI" id="CHEBI:15378"/>
        <dbReference type="ChEBI" id="CHEBI:29999"/>
        <dbReference type="ChEBI" id="CHEBI:30616"/>
        <dbReference type="ChEBI" id="CHEBI:83421"/>
        <dbReference type="ChEBI" id="CHEBI:456216"/>
        <dbReference type="EC" id="2.7.11.1"/>
    </reaction>
</comment>
<evidence type="ECO:0000256" key="21">
    <source>
        <dbReference type="PROSITE-ProRule" id="PRU10141"/>
    </source>
</evidence>
<sequence>MKPLLSIVFLFYLFFIVRSLDISPGSTLSASNRNQSWQSPNNTFSVGFIADGSAYFAAVTYNGIPVWKAGGDSGAADSSASFQFLSNGNLRLANSSGAVVWQSNTTGRGVSSAALDDSGNFVLRNSTGVVWSTFDNPTDTLLPNQNFTSSQKLESGLYSFRLLRSGNLTLRWNDSIEYWNSGVNSSTNINFTSPILRLQTIGLLSVIDPSSSAPVIMAYGSDYAEGTDILRFLKLDSDGNLRIYSSPKGSGPNPTERWAAVSDQCQVFGYCGDLGICSYNDTSPICICPSENFVPIDPNDSRKGCKRKVEIQNCPGSATMLELDHAKFLTYPPELVSQVFFVGISACRLNCLVSGSCIASTSLSDGTGLCYLKVPEFISGYQSPALPSISYLKVCGPIVPNPSASSLGNGKGNGWKLHAWIVAVVVIVTILCLVTLEGGLWWWCCRNSPKFGSLSAQYALLEYASGAPVQFSYKELQRATKGFKEKLGTGGFGAVYRGVLANKTIVAVKQLEGIEQGEKQFRMEVATISSTHHLNLVRLIGFCSEGRHRLLVYEFMKNGSLDNFLFTAEQQSEKFLNWEYRFKIALGTARGITYLHEECRDCIVHCDIKPENILLDENYNAKVSDFGLAKLINPKDHRYRTLTSVRGTRGYLAPEWIANLPITSKSDIYSYGMVLLEVVSGRRNFEVSPETNGKKFSIWAYDEFEKGNVKGVVDKRLVDHEMDMEQVIRAIQVSFWCIQEQPSQRPMMGKVVQMLEGITEIEKPPAPKAVVETSSVGGTSVNVSSTVSAFSNLAASAPAPSSSSSLQTQRISSFVSGKNLEKASSISSPHASGRNMERASSSLLRFLKLDSDGNLRIYSSPKGSGPNPTERWAAVSDQCQVFGYCGDLGICSYNDTSPICICPSENFVPIDLNDSRKGCKRKVEIQNCPGSATMLELDHAKFLTYPPELVSQVFFVGISACRLNCLVSGSCIASTSLSDGTGLCYLKVPEFISGYQSPALPSISYLKVCGPIVPNPSASSLGNGKGNGWKLHAWIVAVVVIVTILCLVTLEGGLWWWCCRNSPKFGSLSAQYALLEYASGAPVQFSYKELQRATKGFKEKLGARGFGVVYRCVLANKTIVVMKQLEGMEQGEGIMDILVFTFDDISKVC</sequence>
<keyword evidence="10" id="KW-0677">Repeat</keyword>
<keyword evidence="27" id="KW-1185">Reference proteome</keyword>
<feature type="chain" id="PRO_5020767064" description="non-specific serine/threonine protein kinase" evidence="23">
    <location>
        <begin position="20"/>
        <end position="1149"/>
    </location>
</feature>
<dbReference type="PROSITE" id="PS50011">
    <property type="entry name" value="PROTEIN_KINASE_DOM"/>
    <property type="match status" value="1"/>
</dbReference>
<organism evidence="26 27">
    <name type="scientific">Camellia sinensis var. sinensis</name>
    <name type="common">China tea</name>
    <dbReference type="NCBI Taxonomy" id="542762"/>
    <lineage>
        <taxon>Eukaryota</taxon>
        <taxon>Viridiplantae</taxon>
        <taxon>Streptophyta</taxon>
        <taxon>Embryophyta</taxon>
        <taxon>Tracheophyta</taxon>
        <taxon>Spermatophyta</taxon>
        <taxon>Magnoliopsida</taxon>
        <taxon>eudicotyledons</taxon>
        <taxon>Gunneridae</taxon>
        <taxon>Pentapetalae</taxon>
        <taxon>asterids</taxon>
        <taxon>Ericales</taxon>
        <taxon>Theaceae</taxon>
        <taxon>Camellia</taxon>
    </lineage>
</organism>
<keyword evidence="11 21" id="KW-0547">Nucleotide-binding</keyword>
<dbReference type="Proteomes" id="UP000306102">
    <property type="component" value="Unassembled WGS sequence"/>
</dbReference>
<dbReference type="GO" id="GO:0005886">
    <property type="term" value="C:plasma membrane"/>
    <property type="evidence" value="ECO:0007669"/>
    <property type="project" value="UniProtKB-SubCell"/>
</dbReference>
<accession>A0A4S4CXG7</accession>
<evidence type="ECO:0000259" key="25">
    <source>
        <dbReference type="PROSITE" id="PS50927"/>
    </source>
</evidence>
<keyword evidence="7 22" id="KW-0812">Transmembrane</keyword>
<dbReference type="AlphaFoldDB" id="A0A4S4CXG7"/>
<dbReference type="STRING" id="542762.A0A4S4CXG7"/>
<evidence type="ECO:0000256" key="20">
    <source>
        <dbReference type="ARBA" id="ARBA00048679"/>
    </source>
</evidence>
<feature type="binding site" evidence="21">
    <location>
        <position position="509"/>
    </location>
    <ligand>
        <name>ATP</name>
        <dbReference type="ChEBI" id="CHEBI:30616"/>
    </ligand>
</feature>
<feature type="transmembrane region" description="Helical" evidence="22">
    <location>
        <begin position="1033"/>
        <end position="1057"/>
    </location>
</feature>
<keyword evidence="14 22" id="KW-1133">Transmembrane helix</keyword>
<keyword evidence="16" id="KW-1015">Disulfide bond</keyword>
<proteinExistence type="predicted"/>
<dbReference type="CDD" id="cd14066">
    <property type="entry name" value="STKc_IRAK"/>
    <property type="match status" value="1"/>
</dbReference>